<sequence>MARRLDAILVRACAGTHLARPARPLPRGGIAGHGLDRRVTGESDCHSVACPANWSGLVADARR</sequence>
<dbReference type="RefSeq" id="WP_141723777.1">
    <property type="nucleotide sequence ID" value="NZ_FMCT01000006.1"/>
</dbReference>
<dbReference type="AlphaFoldDB" id="A0A1C4YES9"/>
<evidence type="ECO:0000313" key="2">
    <source>
        <dbReference type="Proteomes" id="UP000183585"/>
    </source>
</evidence>
<dbReference type="EMBL" id="FMCT01000006">
    <property type="protein sequence ID" value="SCF19136.1"/>
    <property type="molecule type" value="Genomic_DNA"/>
</dbReference>
<gene>
    <name evidence="1" type="ORF">GA0070563_10665</name>
</gene>
<reference evidence="2" key="1">
    <citation type="submission" date="2016-06" db="EMBL/GenBank/DDBJ databases">
        <authorList>
            <person name="Varghese N."/>
            <person name="Submissions Spin"/>
        </authorList>
    </citation>
    <scope>NUCLEOTIDE SEQUENCE [LARGE SCALE GENOMIC DNA]</scope>
    <source>
        <strain evidence="2">DSM 43168</strain>
    </source>
</reference>
<accession>A0A1C4YES9</accession>
<dbReference type="Proteomes" id="UP000183585">
    <property type="component" value="Unassembled WGS sequence"/>
</dbReference>
<organism evidence="1 2">
    <name type="scientific">Micromonospora carbonacea</name>
    <dbReference type="NCBI Taxonomy" id="47853"/>
    <lineage>
        <taxon>Bacteria</taxon>
        <taxon>Bacillati</taxon>
        <taxon>Actinomycetota</taxon>
        <taxon>Actinomycetes</taxon>
        <taxon>Micromonosporales</taxon>
        <taxon>Micromonosporaceae</taxon>
        <taxon>Micromonospora</taxon>
    </lineage>
</organism>
<evidence type="ECO:0000313" key="1">
    <source>
        <dbReference type="EMBL" id="SCF19136.1"/>
    </source>
</evidence>
<keyword evidence="2" id="KW-1185">Reference proteome</keyword>
<name>A0A1C4YES9_9ACTN</name>
<proteinExistence type="predicted"/>
<protein>
    <submittedName>
        <fullName evidence="1">Uncharacterized protein</fullName>
    </submittedName>
</protein>